<sequence length="141" mass="16243">MTPNLLPYNELVRRMYASYALVHQNDLSWTYAERRVIRVLFEPLRASVRDPWNDPPDSLADSQHQTAADLNERLARLQDDYNRVHDTTESQASTIAGQLADITRLRQNKATDQTEAKSIQQQKLRDKNAKLVDSSLILQHS</sequence>
<feature type="compositionally biased region" description="Polar residues" evidence="1">
    <location>
        <begin position="108"/>
        <end position="122"/>
    </location>
</feature>
<gene>
    <name evidence="2" type="ORF">CCR75_000118</name>
</gene>
<organism evidence="2 3">
    <name type="scientific">Bremia lactucae</name>
    <name type="common">Lettuce downy mildew</name>
    <dbReference type="NCBI Taxonomy" id="4779"/>
    <lineage>
        <taxon>Eukaryota</taxon>
        <taxon>Sar</taxon>
        <taxon>Stramenopiles</taxon>
        <taxon>Oomycota</taxon>
        <taxon>Peronosporomycetes</taxon>
        <taxon>Peronosporales</taxon>
        <taxon>Peronosporaceae</taxon>
        <taxon>Bremia</taxon>
    </lineage>
</organism>
<protein>
    <submittedName>
        <fullName evidence="2">Uncharacterized protein</fullName>
    </submittedName>
</protein>
<dbReference type="RefSeq" id="XP_067822002.1">
    <property type="nucleotide sequence ID" value="XM_067958226.1"/>
</dbReference>
<accession>A0A976NYE9</accession>
<dbReference type="Proteomes" id="UP000294530">
    <property type="component" value="Unassembled WGS sequence"/>
</dbReference>
<name>A0A976NYE9_BRELC</name>
<proteinExistence type="predicted"/>
<evidence type="ECO:0000313" key="2">
    <source>
        <dbReference type="EMBL" id="TDH72503.1"/>
    </source>
</evidence>
<reference evidence="2 3" key="1">
    <citation type="journal article" date="2021" name="Genome Biol.">
        <title>AFLAP: assembly-free linkage analysis pipeline using k-mers from genome sequencing data.</title>
        <authorList>
            <person name="Fletcher K."/>
            <person name="Zhang L."/>
            <person name="Gil J."/>
            <person name="Han R."/>
            <person name="Cavanaugh K."/>
            <person name="Michelmore R."/>
        </authorList>
    </citation>
    <scope>NUCLEOTIDE SEQUENCE [LARGE SCALE GENOMIC DNA]</scope>
    <source>
        <strain evidence="2 3">SF5</strain>
    </source>
</reference>
<comment type="caution">
    <text evidence="2">The sequence shown here is derived from an EMBL/GenBank/DDBJ whole genome shotgun (WGS) entry which is preliminary data.</text>
</comment>
<dbReference type="KEGG" id="blac:94343897"/>
<dbReference type="GeneID" id="94343897"/>
<dbReference type="EMBL" id="SHOA02000037">
    <property type="protein sequence ID" value="TDH72503.1"/>
    <property type="molecule type" value="Genomic_DNA"/>
</dbReference>
<evidence type="ECO:0000313" key="3">
    <source>
        <dbReference type="Proteomes" id="UP000294530"/>
    </source>
</evidence>
<evidence type="ECO:0000256" key="1">
    <source>
        <dbReference type="SAM" id="MobiDB-lite"/>
    </source>
</evidence>
<feature type="region of interest" description="Disordered" evidence="1">
    <location>
        <begin position="106"/>
        <end position="125"/>
    </location>
</feature>
<dbReference type="AlphaFoldDB" id="A0A976NYE9"/>
<keyword evidence="3" id="KW-1185">Reference proteome</keyword>